<accession>A0A5C5X4G9</accession>
<dbReference type="Proteomes" id="UP000317243">
    <property type="component" value="Unassembled WGS sequence"/>
</dbReference>
<organism evidence="4 5">
    <name type="scientific">Thalassoglobus neptunius</name>
    <dbReference type="NCBI Taxonomy" id="1938619"/>
    <lineage>
        <taxon>Bacteria</taxon>
        <taxon>Pseudomonadati</taxon>
        <taxon>Planctomycetota</taxon>
        <taxon>Planctomycetia</taxon>
        <taxon>Planctomycetales</taxon>
        <taxon>Planctomycetaceae</taxon>
        <taxon>Thalassoglobus</taxon>
    </lineage>
</organism>
<dbReference type="OrthoDB" id="5242916at2"/>
<protein>
    <submittedName>
        <fullName evidence="4">Hsp20/alpha crystallin family protein</fullName>
    </submittedName>
</protein>
<dbReference type="EMBL" id="SIHI01000001">
    <property type="protein sequence ID" value="TWT57618.1"/>
    <property type="molecule type" value="Genomic_DNA"/>
</dbReference>
<dbReference type="InterPro" id="IPR008978">
    <property type="entry name" value="HSP20-like_chaperone"/>
</dbReference>
<gene>
    <name evidence="4" type="ORF">KOR42_09800</name>
</gene>
<dbReference type="InterPro" id="IPR002068">
    <property type="entry name" value="A-crystallin/Hsp20_dom"/>
</dbReference>
<keyword evidence="5" id="KW-1185">Reference proteome</keyword>
<name>A0A5C5X4G9_9PLAN</name>
<dbReference type="RefSeq" id="WP_146507434.1">
    <property type="nucleotide sequence ID" value="NZ_SIHI01000001.1"/>
</dbReference>
<feature type="domain" description="SHSP" evidence="3">
    <location>
        <begin position="22"/>
        <end position="135"/>
    </location>
</feature>
<evidence type="ECO:0000256" key="2">
    <source>
        <dbReference type="RuleBase" id="RU003616"/>
    </source>
</evidence>
<sequence length="135" mass="15132">MLTANRLHEMFRNSFDWNELLRMHAASTSQVMGPRVAVADTSVVVEFDLPGVQSSELDVEVEKNRLSLHVKKAEPSLGEGGQWKVREQGSLDQPMEFHFPFRIDAENSEVTLANGVLRATVRKNAEDSPVKLTVK</sequence>
<dbReference type="SUPFAM" id="SSF49764">
    <property type="entry name" value="HSP20-like chaperones"/>
    <property type="match status" value="1"/>
</dbReference>
<proteinExistence type="inferred from homology"/>
<dbReference type="Pfam" id="PF00011">
    <property type="entry name" value="HSP20"/>
    <property type="match status" value="1"/>
</dbReference>
<dbReference type="AlphaFoldDB" id="A0A5C5X4G9"/>
<dbReference type="PROSITE" id="PS01031">
    <property type="entry name" value="SHSP"/>
    <property type="match status" value="1"/>
</dbReference>
<evidence type="ECO:0000256" key="1">
    <source>
        <dbReference type="PROSITE-ProRule" id="PRU00285"/>
    </source>
</evidence>
<evidence type="ECO:0000313" key="5">
    <source>
        <dbReference type="Proteomes" id="UP000317243"/>
    </source>
</evidence>
<dbReference type="CDD" id="cd00298">
    <property type="entry name" value="ACD_sHsps_p23-like"/>
    <property type="match status" value="1"/>
</dbReference>
<evidence type="ECO:0000259" key="3">
    <source>
        <dbReference type="PROSITE" id="PS01031"/>
    </source>
</evidence>
<reference evidence="4 5" key="1">
    <citation type="submission" date="2019-02" db="EMBL/GenBank/DDBJ databases">
        <title>Deep-cultivation of Planctomycetes and their phenomic and genomic characterization uncovers novel biology.</title>
        <authorList>
            <person name="Wiegand S."/>
            <person name="Jogler M."/>
            <person name="Boedeker C."/>
            <person name="Pinto D."/>
            <person name="Vollmers J."/>
            <person name="Rivas-Marin E."/>
            <person name="Kohn T."/>
            <person name="Peeters S.H."/>
            <person name="Heuer A."/>
            <person name="Rast P."/>
            <person name="Oberbeckmann S."/>
            <person name="Bunk B."/>
            <person name="Jeske O."/>
            <person name="Meyerdierks A."/>
            <person name="Storesund J.E."/>
            <person name="Kallscheuer N."/>
            <person name="Luecker S."/>
            <person name="Lage O.M."/>
            <person name="Pohl T."/>
            <person name="Merkel B.J."/>
            <person name="Hornburger P."/>
            <person name="Mueller R.-W."/>
            <person name="Bruemmer F."/>
            <person name="Labrenz M."/>
            <person name="Spormann A.M."/>
            <person name="Op Den Camp H."/>
            <person name="Overmann J."/>
            <person name="Amann R."/>
            <person name="Jetten M.S.M."/>
            <person name="Mascher T."/>
            <person name="Medema M.H."/>
            <person name="Devos D.P."/>
            <person name="Kaster A.-K."/>
            <person name="Ovreas L."/>
            <person name="Rohde M."/>
            <person name="Galperin M.Y."/>
            <person name="Jogler C."/>
        </authorList>
    </citation>
    <scope>NUCLEOTIDE SEQUENCE [LARGE SCALE GENOMIC DNA]</scope>
    <source>
        <strain evidence="4 5">KOR42</strain>
    </source>
</reference>
<evidence type="ECO:0000313" key="4">
    <source>
        <dbReference type="EMBL" id="TWT57618.1"/>
    </source>
</evidence>
<comment type="caution">
    <text evidence="4">The sequence shown here is derived from an EMBL/GenBank/DDBJ whole genome shotgun (WGS) entry which is preliminary data.</text>
</comment>
<comment type="similarity">
    <text evidence="1 2">Belongs to the small heat shock protein (HSP20) family.</text>
</comment>
<dbReference type="Gene3D" id="2.60.40.790">
    <property type="match status" value="1"/>
</dbReference>